<evidence type="ECO:0000313" key="5">
    <source>
        <dbReference type="EMBL" id="KAK9393076.1"/>
    </source>
</evidence>
<dbReference type="GO" id="GO:0005886">
    <property type="term" value="C:plasma membrane"/>
    <property type="evidence" value="ECO:0007669"/>
    <property type="project" value="TreeGrafter"/>
</dbReference>
<name>A0AAW1ATI7_CROAD</name>
<dbReference type="Gene3D" id="2.60.40.10">
    <property type="entry name" value="Immunoglobulins"/>
    <property type="match status" value="2"/>
</dbReference>
<evidence type="ECO:0000256" key="3">
    <source>
        <dbReference type="SAM" id="Phobius"/>
    </source>
</evidence>
<keyword evidence="1" id="KW-0732">Signal</keyword>
<feature type="domain" description="Immunoglobulin" evidence="4">
    <location>
        <begin position="55"/>
        <end position="140"/>
    </location>
</feature>
<dbReference type="SUPFAM" id="SSF48726">
    <property type="entry name" value="Immunoglobulin"/>
    <property type="match status" value="1"/>
</dbReference>
<proteinExistence type="predicted"/>
<dbReference type="FunFam" id="2.60.40.10:FF:000266">
    <property type="entry name" value="Sidekick cell adhesion molecule 2"/>
    <property type="match status" value="1"/>
</dbReference>
<feature type="transmembrane region" description="Helical" evidence="3">
    <location>
        <begin position="134"/>
        <end position="153"/>
    </location>
</feature>
<dbReference type="SMART" id="SM00409">
    <property type="entry name" value="IG"/>
    <property type="match status" value="1"/>
</dbReference>
<dbReference type="Pfam" id="PF07679">
    <property type="entry name" value="I-set"/>
    <property type="match status" value="1"/>
</dbReference>
<feature type="transmembrane region" description="Helical" evidence="3">
    <location>
        <begin position="174"/>
        <end position="193"/>
    </location>
</feature>
<keyword evidence="6" id="KW-1185">Reference proteome</keyword>
<evidence type="ECO:0000259" key="4">
    <source>
        <dbReference type="SMART" id="SM00409"/>
    </source>
</evidence>
<accession>A0AAW1ATI7</accession>
<dbReference type="InterPro" id="IPR013783">
    <property type="entry name" value="Ig-like_fold"/>
</dbReference>
<sequence>MEITEFSREYKYVIPSLKKSDGGFYQCIVRNRMGALLQRKSEVQVAYMGSFQHGNQWTTVPEGQAAVLNVPHIPSYPKPQVTWFRDGHKIIPSSRITITLENQLVILATLPTDAGNYYAQAVNEKNGENKTSPLIYLNVTSLNVLLINVLNLIDLQNKLLARQMLGLIRNKRHNLKLGFATLLIGGAISGFAVRKE</sequence>
<reference evidence="5 6" key="1">
    <citation type="journal article" date="2024" name="Proc. Natl. Acad. Sci. U.S.A.">
        <title>The genetic regulatory architecture and epigenomic basis for age-related changes in rattlesnake venom.</title>
        <authorList>
            <person name="Hogan M.P."/>
            <person name="Holding M.L."/>
            <person name="Nystrom G.S."/>
            <person name="Colston T.J."/>
            <person name="Bartlett D.A."/>
            <person name="Mason A.J."/>
            <person name="Ellsworth S.A."/>
            <person name="Rautsaw R.M."/>
            <person name="Lawrence K.C."/>
            <person name="Strickland J.L."/>
            <person name="He B."/>
            <person name="Fraser P."/>
            <person name="Margres M.J."/>
            <person name="Gilbert D.M."/>
            <person name="Gibbs H.L."/>
            <person name="Parkinson C.L."/>
            <person name="Rokyta D.R."/>
        </authorList>
    </citation>
    <scope>NUCLEOTIDE SEQUENCE [LARGE SCALE GENOMIC DNA]</scope>
    <source>
        <strain evidence="5">DRR0105</strain>
    </source>
</reference>
<dbReference type="Proteomes" id="UP001474421">
    <property type="component" value="Unassembled WGS sequence"/>
</dbReference>
<dbReference type="InterPro" id="IPR013098">
    <property type="entry name" value="Ig_I-set"/>
</dbReference>
<dbReference type="InterPro" id="IPR003599">
    <property type="entry name" value="Ig_sub"/>
</dbReference>
<gene>
    <name evidence="5" type="ORF">NXF25_016338</name>
</gene>
<evidence type="ECO:0000256" key="2">
    <source>
        <dbReference type="ARBA" id="ARBA00023157"/>
    </source>
</evidence>
<dbReference type="EMBL" id="JAOTOJ010000014">
    <property type="protein sequence ID" value="KAK9393076.1"/>
    <property type="molecule type" value="Genomic_DNA"/>
</dbReference>
<keyword evidence="3" id="KW-0472">Membrane</keyword>
<dbReference type="GO" id="GO:0007156">
    <property type="term" value="P:homophilic cell adhesion via plasma membrane adhesion molecules"/>
    <property type="evidence" value="ECO:0007669"/>
    <property type="project" value="TreeGrafter"/>
</dbReference>
<comment type="caution">
    <text evidence="5">The sequence shown here is derived from an EMBL/GenBank/DDBJ whole genome shotgun (WGS) entry which is preliminary data.</text>
</comment>
<keyword evidence="2" id="KW-1015">Disulfide bond</keyword>
<evidence type="ECO:0000256" key="1">
    <source>
        <dbReference type="ARBA" id="ARBA00022729"/>
    </source>
</evidence>
<evidence type="ECO:0000313" key="6">
    <source>
        <dbReference type="Proteomes" id="UP001474421"/>
    </source>
</evidence>
<dbReference type="InterPro" id="IPR036179">
    <property type="entry name" value="Ig-like_dom_sf"/>
</dbReference>
<keyword evidence="3" id="KW-0812">Transmembrane</keyword>
<dbReference type="AlphaFoldDB" id="A0AAW1ATI7"/>
<organism evidence="5 6">
    <name type="scientific">Crotalus adamanteus</name>
    <name type="common">Eastern diamondback rattlesnake</name>
    <dbReference type="NCBI Taxonomy" id="8729"/>
    <lineage>
        <taxon>Eukaryota</taxon>
        <taxon>Metazoa</taxon>
        <taxon>Chordata</taxon>
        <taxon>Craniata</taxon>
        <taxon>Vertebrata</taxon>
        <taxon>Euteleostomi</taxon>
        <taxon>Lepidosauria</taxon>
        <taxon>Squamata</taxon>
        <taxon>Bifurcata</taxon>
        <taxon>Unidentata</taxon>
        <taxon>Episquamata</taxon>
        <taxon>Toxicofera</taxon>
        <taxon>Serpentes</taxon>
        <taxon>Colubroidea</taxon>
        <taxon>Viperidae</taxon>
        <taxon>Crotalinae</taxon>
        <taxon>Crotalus</taxon>
    </lineage>
</organism>
<keyword evidence="3" id="KW-1133">Transmembrane helix</keyword>
<protein>
    <submittedName>
        <fullName evidence="5">Protein sidekick-1</fullName>
    </submittedName>
</protein>
<dbReference type="InterPro" id="IPR050958">
    <property type="entry name" value="Cell_Adh-Cytoskel_Orgn"/>
</dbReference>
<dbReference type="PANTHER" id="PTHR45080:SF8">
    <property type="entry name" value="IG-LIKE DOMAIN-CONTAINING PROTEIN"/>
    <property type="match status" value="1"/>
</dbReference>
<dbReference type="PANTHER" id="PTHR45080">
    <property type="entry name" value="CONTACTIN 5"/>
    <property type="match status" value="1"/>
</dbReference>